<dbReference type="RefSeq" id="WP_016390219.1">
    <property type="nucleotide sequence ID" value="NZ_KE646806.1"/>
</dbReference>
<keyword evidence="3" id="KW-1185">Reference proteome</keyword>
<dbReference type="SUPFAM" id="SSF54637">
    <property type="entry name" value="Thioesterase/thiol ester dehydrase-isomerase"/>
    <property type="match status" value="1"/>
</dbReference>
<reference evidence="2 3" key="1">
    <citation type="journal article" date="2013" name="Genome Announc.">
        <title>Genome Sequence of the Pyrene- and Fluoranthene-Degrading Bacterium Cycloclasticus sp. Strain PY97M.</title>
        <authorList>
            <person name="Cui Z."/>
            <person name="Xu G."/>
            <person name="Li Q."/>
            <person name="Gao W."/>
            <person name="Zheng L."/>
        </authorList>
    </citation>
    <scope>NUCLEOTIDE SEQUENCE [LARGE SCALE GENOMIC DNA]</scope>
    <source>
        <strain evidence="2 3">PY97M</strain>
    </source>
</reference>
<accession>A0AB33Z2H8</accession>
<dbReference type="PRINTS" id="PR01483">
    <property type="entry name" value="FASYNTHASE"/>
</dbReference>
<dbReference type="InterPro" id="IPR050965">
    <property type="entry name" value="UPF0336/Enoyl-CoA_hydratase"/>
</dbReference>
<dbReference type="InterPro" id="IPR003965">
    <property type="entry name" value="Fatty_acid_synthase"/>
</dbReference>
<dbReference type="GO" id="GO:0006633">
    <property type="term" value="P:fatty acid biosynthetic process"/>
    <property type="evidence" value="ECO:0007669"/>
    <property type="project" value="InterPro"/>
</dbReference>
<dbReference type="GO" id="GO:0005835">
    <property type="term" value="C:fatty acid synthase complex"/>
    <property type="evidence" value="ECO:0007669"/>
    <property type="project" value="InterPro"/>
</dbReference>
<evidence type="ECO:0000313" key="3">
    <source>
        <dbReference type="Proteomes" id="UP000015462"/>
    </source>
</evidence>
<dbReference type="CDD" id="cd03441">
    <property type="entry name" value="R_hydratase_like"/>
    <property type="match status" value="1"/>
</dbReference>
<comment type="caution">
    <text evidence="2">The sequence shown here is derived from an EMBL/GenBank/DDBJ whole genome shotgun (WGS) entry which is preliminary data.</text>
</comment>
<proteinExistence type="predicted"/>
<dbReference type="GO" id="GO:0019171">
    <property type="term" value="F:(3R)-hydroxyacyl-[acyl-carrier-protein] dehydratase activity"/>
    <property type="evidence" value="ECO:0007669"/>
    <property type="project" value="TreeGrafter"/>
</dbReference>
<gene>
    <name evidence="2" type="ORF">L196_05301</name>
</gene>
<dbReference type="EMBL" id="ASHL01000003">
    <property type="protein sequence ID" value="EPD13442.1"/>
    <property type="molecule type" value="Genomic_DNA"/>
</dbReference>
<name>A0AB33Z2H8_9GAMM</name>
<organism evidence="2 3">
    <name type="scientific">Cycloclasticus pugetii</name>
    <dbReference type="NCBI Taxonomy" id="34068"/>
    <lineage>
        <taxon>Bacteria</taxon>
        <taxon>Pseudomonadati</taxon>
        <taxon>Pseudomonadota</taxon>
        <taxon>Gammaproteobacteria</taxon>
        <taxon>Thiotrichales</taxon>
        <taxon>Piscirickettsiaceae</taxon>
        <taxon>Cycloclasticus</taxon>
    </lineage>
</organism>
<dbReference type="PANTHER" id="PTHR43437">
    <property type="entry name" value="HYDROXYACYL-THIOESTER DEHYDRATASE TYPE 2, MITOCHONDRIAL-RELATED"/>
    <property type="match status" value="1"/>
</dbReference>
<evidence type="ECO:0000313" key="2">
    <source>
        <dbReference type="EMBL" id="EPD13442.1"/>
    </source>
</evidence>
<dbReference type="InterPro" id="IPR029069">
    <property type="entry name" value="HotDog_dom_sf"/>
</dbReference>
<dbReference type="InterPro" id="IPR002539">
    <property type="entry name" value="MaoC-like_dom"/>
</dbReference>
<evidence type="ECO:0000259" key="1">
    <source>
        <dbReference type="Pfam" id="PF01575"/>
    </source>
</evidence>
<dbReference type="AlphaFoldDB" id="A0AB33Z2H8"/>
<dbReference type="Proteomes" id="UP000015462">
    <property type="component" value="Unassembled WGS sequence"/>
</dbReference>
<dbReference type="Pfam" id="PF01575">
    <property type="entry name" value="MaoC_dehydratas"/>
    <property type="match status" value="1"/>
</dbReference>
<dbReference type="Gene3D" id="3.10.129.10">
    <property type="entry name" value="Hotdog Thioesterase"/>
    <property type="match status" value="1"/>
</dbReference>
<feature type="domain" description="MaoC-like" evidence="1">
    <location>
        <begin position="19"/>
        <end position="109"/>
    </location>
</feature>
<dbReference type="PANTHER" id="PTHR43437:SF3">
    <property type="entry name" value="HYDROXYACYL-THIOESTER DEHYDRATASE TYPE 2, MITOCHONDRIAL"/>
    <property type="match status" value="1"/>
</dbReference>
<dbReference type="GO" id="GO:0004312">
    <property type="term" value="F:fatty acid synthase activity"/>
    <property type="evidence" value="ECO:0007669"/>
    <property type="project" value="InterPro"/>
</dbReference>
<sequence>MSELKSYEGYCVGASIGELTQAVDQSMIDAYADASGDINPLHIDPEFAKTTFFGRTIAHGLLTLAFVSRVLSAWNWQGWAYGGELNVSFLGPVYPGDTVCVSGDIEQIEKREDGVYARCQLACFCGERTVLKGFVISKISK</sequence>
<protein>
    <submittedName>
        <fullName evidence="2">Monoamine oxidase regulatory protein</fullName>
    </submittedName>
</protein>